<evidence type="ECO:0000256" key="4">
    <source>
        <dbReference type="ARBA" id="ARBA00022475"/>
    </source>
</evidence>
<feature type="signal peptide" evidence="12">
    <location>
        <begin position="1"/>
        <end position="20"/>
    </location>
</feature>
<keyword evidence="15" id="KW-1185">Reference proteome</keyword>
<evidence type="ECO:0000256" key="2">
    <source>
        <dbReference type="ARBA" id="ARBA00004651"/>
    </source>
</evidence>
<dbReference type="SUPFAM" id="SSF52540">
    <property type="entry name" value="P-loop containing nucleoside triphosphate hydrolases"/>
    <property type="match status" value="1"/>
</dbReference>
<proteinExistence type="predicted"/>
<keyword evidence="11" id="KW-0325">Glycoprotein</keyword>
<keyword evidence="5" id="KW-0812">Transmembrane</keyword>
<dbReference type="PANTHER" id="PTHR24223">
    <property type="entry name" value="ATP-BINDING CASSETTE SUB-FAMILY C"/>
    <property type="match status" value="1"/>
</dbReference>
<evidence type="ECO:0000313" key="15">
    <source>
        <dbReference type="Proteomes" id="UP001146120"/>
    </source>
</evidence>
<evidence type="ECO:0000256" key="3">
    <source>
        <dbReference type="ARBA" id="ARBA00022448"/>
    </source>
</evidence>
<name>A0AAV2Z014_9STRA</name>
<keyword evidence="8" id="KW-0067">ATP-binding</keyword>
<reference evidence="14" key="2">
    <citation type="journal article" date="2023" name="Microbiol Resour">
        <title>Decontamination and Annotation of the Draft Genome Sequence of the Oomycete Lagenidium giganteum ARSEF 373.</title>
        <authorList>
            <person name="Morgan W.R."/>
            <person name="Tartar A."/>
        </authorList>
    </citation>
    <scope>NUCLEOTIDE SEQUENCE</scope>
    <source>
        <strain evidence="14">ARSEF 373</strain>
    </source>
</reference>
<dbReference type="GO" id="GO:0042626">
    <property type="term" value="F:ATPase-coupled transmembrane transporter activity"/>
    <property type="evidence" value="ECO:0007669"/>
    <property type="project" value="TreeGrafter"/>
</dbReference>
<organism evidence="14 15">
    <name type="scientific">Lagenidium giganteum</name>
    <dbReference type="NCBI Taxonomy" id="4803"/>
    <lineage>
        <taxon>Eukaryota</taxon>
        <taxon>Sar</taxon>
        <taxon>Stramenopiles</taxon>
        <taxon>Oomycota</taxon>
        <taxon>Peronosporomycetes</taxon>
        <taxon>Pythiales</taxon>
        <taxon>Pythiaceae</taxon>
    </lineage>
</organism>
<dbReference type="PROSITE" id="PS50893">
    <property type="entry name" value="ABC_TRANSPORTER_2"/>
    <property type="match status" value="1"/>
</dbReference>
<keyword evidence="6" id="KW-0677">Repeat</keyword>
<feature type="domain" description="ABC transporter" evidence="13">
    <location>
        <begin position="182"/>
        <end position="419"/>
    </location>
</feature>
<sequence length="425" mass="47076">MPAAILLLVLVKLSWWMTNSTNVVAQYAQMKDISSQIEDWTVETTTGATFIRALGVSQRDRFLRQYKALLDTDTQREFASSVQNSHVLVWFAIYKGWLLTLVVCATFQSAQLPPNALPFLLICSLLLPSQVIAVTTSIVNTHTKLLSISRIRQITHLAMSKSHQVCAPTIAIPPNWPSHGRICFENVSFTYPSKLFKSVPVLRDVSFSINSGEKVGLVGRTGSGKSSVMMALFRIHELTQGRILKDGIDIRKLSVRDLRSRLGVIPQSPVFYRCSVRAHLDPFDEFDDAALWSVLKKAGLGGSGSVHVTTLDATLAEDGANWSVGERQLLSLARALLSPSRVLVLDEAFSSLAPARDDAVLRLIVREFKTSTVVLITHRMDQVLHFDRIMVMHDGCVVESGGVEELLTNPASKFFEMLETSPLVE</sequence>
<evidence type="ECO:0000313" key="14">
    <source>
        <dbReference type="EMBL" id="DAZ98953.1"/>
    </source>
</evidence>
<keyword evidence="7" id="KW-0547">Nucleotide-binding</keyword>
<dbReference type="AlphaFoldDB" id="A0AAV2Z014"/>
<comment type="subcellular location">
    <subcellularLocation>
        <location evidence="2">Cell membrane</location>
        <topology evidence="2">Multi-pass membrane protein</topology>
    </subcellularLocation>
    <subcellularLocation>
        <location evidence="1">Vacuole membrane</location>
        <topology evidence="1">Multi-pass membrane protein</topology>
    </subcellularLocation>
</comment>
<dbReference type="GO" id="GO:0005774">
    <property type="term" value="C:vacuolar membrane"/>
    <property type="evidence" value="ECO:0007669"/>
    <property type="project" value="UniProtKB-SubCell"/>
</dbReference>
<keyword evidence="3" id="KW-0813">Transport</keyword>
<evidence type="ECO:0000256" key="10">
    <source>
        <dbReference type="ARBA" id="ARBA00023136"/>
    </source>
</evidence>
<evidence type="ECO:0000256" key="8">
    <source>
        <dbReference type="ARBA" id="ARBA00022840"/>
    </source>
</evidence>
<evidence type="ECO:0000256" key="6">
    <source>
        <dbReference type="ARBA" id="ARBA00022737"/>
    </source>
</evidence>
<keyword evidence="9" id="KW-1133">Transmembrane helix</keyword>
<dbReference type="FunFam" id="3.40.50.300:FF:002145">
    <property type="entry name" value="ABC transporter (MsbA subfamily)"/>
    <property type="match status" value="1"/>
</dbReference>
<keyword evidence="4" id="KW-1003">Cell membrane</keyword>
<dbReference type="SMART" id="SM00382">
    <property type="entry name" value="AAA"/>
    <property type="match status" value="1"/>
</dbReference>
<dbReference type="GO" id="GO:0016887">
    <property type="term" value="F:ATP hydrolysis activity"/>
    <property type="evidence" value="ECO:0007669"/>
    <property type="project" value="InterPro"/>
</dbReference>
<evidence type="ECO:0000256" key="1">
    <source>
        <dbReference type="ARBA" id="ARBA00004128"/>
    </source>
</evidence>
<reference evidence="14" key="1">
    <citation type="submission" date="2022-11" db="EMBL/GenBank/DDBJ databases">
        <authorList>
            <person name="Morgan W.R."/>
            <person name="Tartar A."/>
        </authorList>
    </citation>
    <scope>NUCLEOTIDE SEQUENCE</scope>
    <source>
        <strain evidence="14">ARSEF 373</strain>
    </source>
</reference>
<protein>
    <recommendedName>
        <fullName evidence="13">ABC transporter domain-containing protein</fullName>
    </recommendedName>
</protein>
<accession>A0AAV2Z014</accession>
<dbReference type="Pfam" id="PF00005">
    <property type="entry name" value="ABC_tran"/>
    <property type="match status" value="1"/>
</dbReference>
<evidence type="ECO:0000256" key="11">
    <source>
        <dbReference type="ARBA" id="ARBA00023180"/>
    </source>
</evidence>
<dbReference type="InterPro" id="IPR003593">
    <property type="entry name" value="AAA+_ATPase"/>
</dbReference>
<evidence type="ECO:0000256" key="7">
    <source>
        <dbReference type="ARBA" id="ARBA00022741"/>
    </source>
</evidence>
<dbReference type="GO" id="GO:0005886">
    <property type="term" value="C:plasma membrane"/>
    <property type="evidence" value="ECO:0007669"/>
    <property type="project" value="UniProtKB-SubCell"/>
</dbReference>
<dbReference type="InterPro" id="IPR050173">
    <property type="entry name" value="ABC_transporter_C-like"/>
</dbReference>
<evidence type="ECO:0000256" key="5">
    <source>
        <dbReference type="ARBA" id="ARBA00022692"/>
    </source>
</evidence>
<dbReference type="InterPro" id="IPR003439">
    <property type="entry name" value="ABC_transporter-like_ATP-bd"/>
</dbReference>
<dbReference type="InterPro" id="IPR027417">
    <property type="entry name" value="P-loop_NTPase"/>
</dbReference>
<dbReference type="PANTHER" id="PTHR24223:SF443">
    <property type="entry name" value="MULTIDRUG-RESISTANCE LIKE PROTEIN 1, ISOFORM I"/>
    <property type="match status" value="1"/>
</dbReference>
<evidence type="ECO:0000259" key="13">
    <source>
        <dbReference type="PROSITE" id="PS50893"/>
    </source>
</evidence>
<keyword evidence="12" id="KW-0732">Signal</keyword>
<evidence type="ECO:0000256" key="9">
    <source>
        <dbReference type="ARBA" id="ARBA00022989"/>
    </source>
</evidence>
<evidence type="ECO:0000256" key="12">
    <source>
        <dbReference type="SAM" id="SignalP"/>
    </source>
</evidence>
<feature type="chain" id="PRO_5043483697" description="ABC transporter domain-containing protein" evidence="12">
    <location>
        <begin position="21"/>
        <end position="425"/>
    </location>
</feature>
<dbReference type="GO" id="GO:0005524">
    <property type="term" value="F:ATP binding"/>
    <property type="evidence" value="ECO:0007669"/>
    <property type="project" value="UniProtKB-KW"/>
</dbReference>
<keyword evidence="10" id="KW-0472">Membrane</keyword>
<dbReference type="Proteomes" id="UP001146120">
    <property type="component" value="Unassembled WGS sequence"/>
</dbReference>
<dbReference type="Gene3D" id="3.40.50.300">
    <property type="entry name" value="P-loop containing nucleotide triphosphate hydrolases"/>
    <property type="match status" value="1"/>
</dbReference>
<comment type="caution">
    <text evidence="14">The sequence shown here is derived from an EMBL/GenBank/DDBJ whole genome shotgun (WGS) entry which is preliminary data.</text>
</comment>
<gene>
    <name evidence="14" type="ORF">N0F65_000485</name>
</gene>
<dbReference type="EMBL" id="DAKRPA010000093">
    <property type="protein sequence ID" value="DAZ98953.1"/>
    <property type="molecule type" value="Genomic_DNA"/>
</dbReference>